<evidence type="ECO:0000256" key="3">
    <source>
        <dbReference type="SAM" id="SignalP"/>
    </source>
</evidence>
<proteinExistence type="predicted"/>
<dbReference type="Pfam" id="PF19127">
    <property type="entry name" value="Choline_bind_3"/>
    <property type="match status" value="1"/>
</dbReference>
<evidence type="ECO:0008006" key="6">
    <source>
        <dbReference type="Google" id="ProtNLM"/>
    </source>
</evidence>
<feature type="repeat" description="Cell wall-binding" evidence="2">
    <location>
        <begin position="147"/>
        <end position="166"/>
    </location>
</feature>
<dbReference type="Pfam" id="PF01473">
    <property type="entry name" value="Choline_bind_1"/>
    <property type="match status" value="1"/>
</dbReference>
<dbReference type="SUPFAM" id="SSF69360">
    <property type="entry name" value="Cell wall binding repeat"/>
    <property type="match status" value="1"/>
</dbReference>
<evidence type="ECO:0000256" key="2">
    <source>
        <dbReference type="PROSITE-ProRule" id="PRU00591"/>
    </source>
</evidence>
<dbReference type="Proteomes" id="UP000824633">
    <property type="component" value="Chromosome"/>
</dbReference>
<accession>A0ABM7T791</accession>
<dbReference type="EMBL" id="AP024849">
    <property type="protein sequence ID" value="BCZ47876.1"/>
    <property type="molecule type" value="Genomic_DNA"/>
</dbReference>
<evidence type="ECO:0000256" key="1">
    <source>
        <dbReference type="ARBA" id="ARBA00022737"/>
    </source>
</evidence>
<evidence type="ECO:0000313" key="4">
    <source>
        <dbReference type="EMBL" id="BCZ47876.1"/>
    </source>
</evidence>
<keyword evidence="3" id="KW-0732">Signal</keyword>
<feature type="chain" id="PRO_5045706330" description="N-acetylmuramoyl-L-alanine amidase" evidence="3">
    <location>
        <begin position="26"/>
        <end position="184"/>
    </location>
</feature>
<dbReference type="InterPro" id="IPR018337">
    <property type="entry name" value="Cell_wall/Cho-bd_repeat"/>
</dbReference>
<feature type="repeat" description="Cell wall-binding" evidence="2">
    <location>
        <begin position="127"/>
        <end position="146"/>
    </location>
</feature>
<evidence type="ECO:0000313" key="5">
    <source>
        <dbReference type="Proteomes" id="UP000824633"/>
    </source>
</evidence>
<dbReference type="PROSITE" id="PS51170">
    <property type="entry name" value="CW"/>
    <property type="match status" value="2"/>
</dbReference>
<keyword evidence="5" id="KW-1185">Reference proteome</keyword>
<gene>
    <name evidence="4" type="ORF">psyc5s11_39430</name>
</gene>
<dbReference type="RefSeq" id="WP_311196380.1">
    <property type="nucleotide sequence ID" value="NZ_AP024849.1"/>
</dbReference>
<reference evidence="5" key="1">
    <citation type="submission" date="2021-07" db="EMBL/GenBank/DDBJ databases">
        <title>Complete genome sequencing of a Clostridium isolate.</title>
        <authorList>
            <person name="Ueki A."/>
            <person name="Tonouchi A."/>
        </authorList>
    </citation>
    <scope>NUCLEOTIDE SEQUENCE [LARGE SCALE GENOMIC DNA]</scope>
    <source>
        <strain evidence="5">C5S11</strain>
    </source>
</reference>
<feature type="signal peptide" evidence="3">
    <location>
        <begin position="1"/>
        <end position="25"/>
    </location>
</feature>
<sequence length="184" mass="20323">MKSNKFRILTLAVVVVLAQGTCAYAESKDTYSKDELNNLEPGFENTDIAKSNYKVNSDINRYSSQQTKDSTTDTTTSTTATTTANTTIESNPGNIPVSTIPSTGRAGDYWGKTSTGKWLLLEQGVPVSGWKMVRGKWYYMNPDGVMQTGWVNDGDQWYYLNSGGDMAYNTYIGNYYLDSSGAMQ</sequence>
<name>A0ABM7T791_9CLOT</name>
<dbReference type="Gene3D" id="2.10.270.10">
    <property type="entry name" value="Cholin Binding"/>
    <property type="match status" value="1"/>
</dbReference>
<protein>
    <recommendedName>
        <fullName evidence="6">N-acetylmuramoyl-L-alanine amidase</fullName>
    </recommendedName>
</protein>
<keyword evidence="1" id="KW-0677">Repeat</keyword>
<organism evidence="4 5">
    <name type="scientific">Clostridium gelidum</name>
    <dbReference type="NCBI Taxonomy" id="704125"/>
    <lineage>
        <taxon>Bacteria</taxon>
        <taxon>Bacillati</taxon>
        <taxon>Bacillota</taxon>
        <taxon>Clostridia</taxon>
        <taxon>Eubacteriales</taxon>
        <taxon>Clostridiaceae</taxon>
        <taxon>Clostridium</taxon>
    </lineage>
</organism>